<gene>
    <name evidence="1" type="ORF">EHE22_19685</name>
</gene>
<comment type="caution">
    <text evidence="1">The sequence shown here is derived from an EMBL/GenBank/DDBJ whole genome shotgun (WGS) entry which is preliminary data.</text>
</comment>
<dbReference type="AlphaFoldDB" id="A0A7Y3T7R7"/>
<evidence type="ECO:0000313" key="2">
    <source>
        <dbReference type="Proteomes" id="UP000526233"/>
    </source>
</evidence>
<dbReference type="RefSeq" id="WP_171380154.1">
    <property type="nucleotide sequence ID" value="NZ_PKQI01000003.1"/>
</dbReference>
<reference evidence="1 2" key="1">
    <citation type="submission" date="2018-11" db="EMBL/GenBank/DDBJ databases">
        <title>Genome sequencing and analysis.</title>
        <authorList>
            <person name="Huang Y.-T."/>
        </authorList>
    </citation>
    <scope>NUCLEOTIDE SEQUENCE [LARGE SCALE GENOMIC DNA]</scope>
    <source>
        <strain evidence="1 2">SHIN</strain>
    </source>
</reference>
<name>A0A7Y3T7R7_9HYPH</name>
<accession>A0A7Y3T7R7</accession>
<protein>
    <submittedName>
        <fullName evidence="1">Uncharacterized protein</fullName>
    </submittedName>
</protein>
<dbReference type="Proteomes" id="UP000526233">
    <property type="component" value="Unassembled WGS sequence"/>
</dbReference>
<dbReference type="EMBL" id="PKQI01000003">
    <property type="protein sequence ID" value="NNV22635.1"/>
    <property type="molecule type" value="Genomic_DNA"/>
</dbReference>
<proteinExistence type="predicted"/>
<evidence type="ECO:0000313" key="1">
    <source>
        <dbReference type="EMBL" id="NNV22635.1"/>
    </source>
</evidence>
<organism evidence="1 2">
    <name type="scientific">Brucella pseudogrignonensis</name>
    <dbReference type="NCBI Taxonomy" id="419475"/>
    <lineage>
        <taxon>Bacteria</taxon>
        <taxon>Pseudomonadati</taxon>
        <taxon>Pseudomonadota</taxon>
        <taxon>Alphaproteobacteria</taxon>
        <taxon>Hyphomicrobiales</taxon>
        <taxon>Brucellaceae</taxon>
        <taxon>Brucella/Ochrobactrum group</taxon>
        <taxon>Brucella</taxon>
    </lineage>
</organism>
<sequence>MNNTRHKESIRDERIARLEMLLTLDEGCNTSLEFAQRLMDWEQGRTESWSATFRAGVEALKEALADAKADKAAAVRILDR</sequence>